<evidence type="ECO:0000256" key="1">
    <source>
        <dbReference type="SAM" id="MobiDB-lite"/>
    </source>
</evidence>
<feature type="region of interest" description="Disordered" evidence="1">
    <location>
        <begin position="286"/>
        <end position="319"/>
    </location>
</feature>
<feature type="transmembrane region" description="Helical" evidence="2">
    <location>
        <begin position="243"/>
        <end position="264"/>
    </location>
</feature>
<organism evidence="3 4">
    <name type="scientific">Psilocybe cyanescens</name>
    <dbReference type="NCBI Taxonomy" id="93625"/>
    <lineage>
        <taxon>Eukaryota</taxon>
        <taxon>Fungi</taxon>
        <taxon>Dikarya</taxon>
        <taxon>Basidiomycota</taxon>
        <taxon>Agaricomycotina</taxon>
        <taxon>Agaricomycetes</taxon>
        <taxon>Agaricomycetidae</taxon>
        <taxon>Agaricales</taxon>
        <taxon>Agaricineae</taxon>
        <taxon>Strophariaceae</taxon>
        <taxon>Psilocybe</taxon>
    </lineage>
</organism>
<keyword evidence="2" id="KW-0812">Transmembrane</keyword>
<gene>
    <name evidence="3" type="ORF">CVT25_013886</name>
</gene>
<dbReference type="AlphaFoldDB" id="A0A409XZ20"/>
<feature type="transmembrane region" description="Helical" evidence="2">
    <location>
        <begin position="214"/>
        <end position="237"/>
    </location>
</feature>
<comment type="caution">
    <text evidence="3">The sequence shown here is derived from an EMBL/GenBank/DDBJ whole genome shotgun (WGS) entry which is preliminary data.</text>
</comment>
<dbReference type="Proteomes" id="UP000283269">
    <property type="component" value="Unassembled WGS sequence"/>
</dbReference>
<dbReference type="STRING" id="93625.A0A409XZ20"/>
<dbReference type="InParanoid" id="A0A409XZ20"/>
<accession>A0A409XZ20</accession>
<proteinExistence type="predicted"/>
<evidence type="ECO:0000256" key="2">
    <source>
        <dbReference type="SAM" id="Phobius"/>
    </source>
</evidence>
<evidence type="ECO:0000313" key="4">
    <source>
        <dbReference type="Proteomes" id="UP000283269"/>
    </source>
</evidence>
<feature type="transmembrane region" description="Helical" evidence="2">
    <location>
        <begin position="53"/>
        <end position="70"/>
    </location>
</feature>
<dbReference type="EMBL" id="NHYD01000002">
    <property type="protein sequence ID" value="PPQ96024.1"/>
    <property type="molecule type" value="Genomic_DNA"/>
</dbReference>
<keyword evidence="2" id="KW-0472">Membrane</keyword>
<sequence length="319" mass="34492">MAKHTGSIGIDTVSLVSIFVESILYGLFIVLFIASTVILLQKSRASRDAINRPMLIASVVMFILATIHVGSDLRRVLDAFINSATTPGGPVAFLNEVNAPIYVLKSTAYAIQTLVGDAFILYRLHLVWNGDKRIVAPILICFIASIGVAIGALQGFARASPDDPVFIDSLQHWIVSFFSLTLFTNFSSTLLIAFRIWLVHRRSRGIMRSGDSVLPAMVIIIESGSIYSACLIILLSLYLSGSFAQYILLDAGVVFSLVIVRVALGISSEAAPSRTKLTTFAAGARQAGRTTDNSEPDTVVNLAPMKDGGKSKYKVDDYV</sequence>
<keyword evidence="4" id="KW-1185">Reference proteome</keyword>
<keyword evidence="2" id="KW-1133">Transmembrane helix</keyword>
<feature type="transmembrane region" description="Helical" evidence="2">
    <location>
        <begin position="134"/>
        <end position="153"/>
    </location>
</feature>
<evidence type="ECO:0000313" key="3">
    <source>
        <dbReference type="EMBL" id="PPQ96024.1"/>
    </source>
</evidence>
<protein>
    <submittedName>
        <fullName evidence="3">Uncharacterized protein</fullName>
    </submittedName>
</protein>
<feature type="compositionally biased region" description="Basic and acidic residues" evidence="1">
    <location>
        <begin position="307"/>
        <end position="319"/>
    </location>
</feature>
<feature type="transmembrane region" description="Helical" evidence="2">
    <location>
        <begin position="173"/>
        <end position="194"/>
    </location>
</feature>
<feature type="transmembrane region" description="Helical" evidence="2">
    <location>
        <begin position="23"/>
        <end position="41"/>
    </location>
</feature>
<name>A0A409XZ20_PSICY</name>
<feature type="transmembrane region" description="Helical" evidence="2">
    <location>
        <begin position="101"/>
        <end position="122"/>
    </location>
</feature>
<dbReference type="OrthoDB" id="3354175at2759"/>
<reference evidence="3 4" key="1">
    <citation type="journal article" date="2018" name="Evol. Lett.">
        <title>Horizontal gene cluster transfer increased hallucinogenic mushroom diversity.</title>
        <authorList>
            <person name="Reynolds H.T."/>
            <person name="Vijayakumar V."/>
            <person name="Gluck-Thaler E."/>
            <person name="Korotkin H.B."/>
            <person name="Matheny P.B."/>
            <person name="Slot J.C."/>
        </authorList>
    </citation>
    <scope>NUCLEOTIDE SEQUENCE [LARGE SCALE GENOMIC DNA]</scope>
    <source>
        <strain evidence="3 4">2631</strain>
    </source>
</reference>